<comment type="caution">
    <text evidence="1">The sequence shown here is derived from an EMBL/GenBank/DDBJ whole genome shotgun (WGS) entry which is preliminary data.</text>
</comment>
<name>A0ABQ1MVU2_9SPHI</name>
<dbReference type="InterPro" id="IPR018534">
    <property type="entry name" value="Tet_reg_excision_RteC"/>
</dbReference>
<gene>
    <name evidence="1" type="ORF">GCM10011386_40420</name>
</gene>
<organism evidence="1 2">
    <name type="scientific">Parapedobacter defluvii</name>
    <dbReference type="NCBI Taxonomy" id="2045106"/>
    <lineage>
        <taxon>Bacteria</taxon>
        <taxon>Pseudomonadati</taxon>
        <taxon>Bacteroidota</taxon>
        <taxon>Sphingobacteriia</taxon>
        <taxon>Sphingobacteriales</taxon>
        <taxon>Sphingobacteriaceae</taxon>
        <taxon>Parapedobacter</taxon>
    </lineage>
</organism>
<evidence type="ECO:0008006" key="3">
    <source>
        <dbReference type="Google" id="ProtNLM"/>
    </source>
</evidence>
<reference evidence="2" key="1">
    <citation type="journal article" date="2019" name="Int. J. Syst. Evol. Microbiol.">
        <title>The Global Catalogue of Microorganisms (GCM) 10K type strain sequencing project: providing services to taxonomists for standard genome sequencing and annotation.</title>
        <authorList>
            <consortium name="The Broad Institute Genomics Platform"/>
            <consortium name="The Broad Institute Genome Sequencing Center for Infectious Disease"/>
            <person name="Wu L."/>
            <person name="Ma J."/>
        </authorList>
    </citation>
    <scope>NUCLEOTIDE SEQUENCE [LARGE SCALE GENOMIC DNA]</scope>
    <source>
        <strain evidence="2">CGMCC 1.15342</strain>
    </source>
</reference>
<sequence>MFNFKTLAMRHPLNNIVAEIQKQERKLSAETSSFIDEAYKMTVYLQELLCSVKDDVIKEGFSSKDEEIHFFKQVKPNILGKLIYYNKVYRIETACPVDNGNLHQNYFALQLRDLKQEYQEHICNSEFYRYYRSGRTDRDGHYFTLGNINYYDGLNSFVFEIDPKFSTYFDYKVAKIIANELIYNYLTTKLSPEQNPDVLLQQEETKDFFWTQTKNALIELIYALYACDAISHGKIGIRKISMVFQILFRISLNDIHNSFHRMKTRAGSRTLFLDQLKYSLEEYMDREDNL</sequence>
<dbReference type="Proteomes" id="UP000597338">
    <property type="component" value="Unassembled WGS sequence"/>
</dbReference>
<proteinExistence type="predicted"/>
<keyword evidence="2" id="KW-1185">Reference proteome</keyword>
<accession>A0ABQ1MVU2</accession>
<dbReference type="Pfam" id="PF09357">
    <property type="entry name" value="RteC"/>
    <property type="match status" value="1"/>
</dbReference>
<dbReference type="EMBL" id="BMIK01000020">
    <property type="protein sequence ID" value="GGC43986.1"/>
    <property type="molecule type" value="Genomic_DNA"/>
</dbReference>
<evidence type="ECO:0000313" key="2">
    <source>
        <dbReference type="Proteomes" id="UP000597338"/>
    </source>
</evidence>
<evidence type="ECO:0000313" key="1">
    <source>
        <dbReference type="EMBL" id="GGC43986.1"/>
    </source>
</evidence>
<protein>
    <recommendedName>
        <fullName evidence="3">Tetracycline regulation of excision, RteC</fullName>
    </recommendedName>
</protein>